<evidence type="ECO:0000256" key="2">
    <source>
        <dbReference type="ARBA" id="ARBA00022448"/>
    </source>
</evidence>
<comment type="function">
    <text evidence="7">F(1)F(0) ATP synthase produces ATP from ADP in the presence of a proton or sodium gradient. F-type ATPases consist of two structural domains, F(1) containing the extramembraneous catalytic core and F(0) containing the membrane proton channel, linked together by a central stalk and a peripheral stalk. During catalysis, ATP synthesis in the catalytic domain of F(1) is coupled via a rotary mechanism of the central stalk subunits to proton translocation.</text>
</comment>
<keyword evidence="6 7" id="KW-0066">ATP synthesis</keyword>
<dbReference type="Pfam" id="PF00213">
    <property type="entry name" value="OSCP"/>
    <property type="match status" value="1"/>
</dbReference>
<dbReference type="AlphaFoldDB" id="A0A9D2LRH0"/>
<dbReference type="GO" id="GO:0046933">
    <property type="term" value="F:proton-transporting ATP synthase activity, rotational mechanism"/>
    <property type="evidence" value="ECO:0007669"/>
    <property type="project" value="UniProtKB-UniRule"/>
</dbReference>
<evidence type="ECO:0000256" key="6">
    <source>
        <dbReference type="ARBA" id="ARBA00023310"/>
    </source>
</evidence>
<dbReference type="GO" id="GO:0005886">
    <property type="term" value="C:plasma membrane"/>
    <property type="evidence" value="ECO:0007669"/>
    <property type="project" value="UniProtKB-SubCell"/>
</dbReference>
<dbReference type="GO" id="GO:0045259">
    <property type="term" value="C:proton-transporting ATP synthase complex"/>
    <property type="evidence" value="ECO:0007669"/>
    <property type="project" value="UniProtKB-KW"/>
</dbReference>
<name>A0A9D2LRH0_9FIRM</name>
<evidence type="ECO:0000256" key="4">
    <source>
        <dbReference type="ARBA" id="ARBA00023065"/>
    </source>
</evidence>
<dbReference type="PRINTS" id="PR00125">
    <property type="entry name" value="ATPASEDELTA"/>
</dbReference>
<evidence type="ECO:0000256" key="5">
    <source>
        <dbReference type="ARBA" id="ARBA00023136"/>
    </source>
</evidence>
<proteinExistence type="inferred from homology"/>
<keyword evidence="5 7" id="KW-0472">Membrane</keyword>
<dbReference type="PANTHER" id="PTHR11910">
    <property type="entry name" value="ATP SYNTHASE DELTA CHAIN"/>
    <property type="match status" value="1"/>
</dbReference>
<protein>
    <recommendedName>
        <fullName evidence="7">ATP synthase subunit delta</fullName>
    </recommendedName>
    <alternativeName>
        <fullName evidence="7">ATP synthase F(1) sector subunit delta</fullName>
    </alternativeName>
    <alternativeName>
        <fullName evidence="7">F-type ATPase subunit delta</fullName>
        <shortName evidence="7">F-ATPase subunit delta</shortName>
    </alternativeName>
</protein>
<keyword evidence="4 7" id="KW-0406">Ion transport</keyword>
<sequence length="167" mass="19659">MTETASNYARVLYELSVRREAIDETRRIFSETPQVGRALLSPVVPRLEKERAIDRIFPLEMRNFLKVLCKYQKMDCIDEIFAAYDSYCLKQSSGLRAVLRYVTPPKEEQKEGMIAFLKKEFHVQKAELELKEDKSLIGGFVLTAQGREFDWSLQGRYKKLRQKLMRR</sequence>
<comment type="function">
    <text evidence="7">This protein is part of the stalk that links CF(0) to CF(1). It either transmits conformational changes from CF(0) to CF(1) or is implicated in proton conduction.</text>
</comment>
<dbReference type="Proteomes" id="UP000823842">
    <property type="component" value="Unassembled WGS sequence"/>
</dbReference>
<organism evidence="8 9">
    <name type="scientific">Candidatus Blautia faecavium</name>
    <dbReference type="NCBI Taxonomy" id="2838487"/>
    <lineage>
        <taxon>Bacteria</taxon>
        <taxon>Bacillati</taxon>
        <taxon>Bacillota</taxon>
        <taxon>Clostridia</taxon>
        <taxon>Lachnospirales</taxon>
        <taxon>Lachnospiraceae</taxon>
        <taxon>Blautia</taxon>
    </lineage>
</organism>
<comment type="similarity">
    <text evidence="7">Belongs to the ATPase delta chain family.</text>
</comment>
<dbReference type="InterPro" id="IPR000711">
    <property type="entry name" value="ATPase_OSCP/dsu"/>
</dbReference>
<evidence type="ECO:0000313" key="8">
    <source>
        <dbReference type="EMBL" id="HJB27363.1"/>
    </source>
</evidence>
<comment type="caution">
    <text evidence="8">The sequence shown here is derived from an EMBL/GenBank/DDBJ whole genome shotgun (WGS) entry which is preliminary data.</text>
</comment>
<keyword evidence="7" id="KW-0139">CF(1)</keyword>
<accession>A0A9D2LRH0</accession>
<dbReference type="EMBL" id="DWYZ01000026">
    <property type="protein sequence ID" value="HJB27363.1"/>
    <property type="molecule type" value="Genomic_DNA"/>
</dbReference>
<gene>
    <name evidence="7" type="primary">atpH</name>
    <name evidence="8" type="ORF">IAA06_01020</name>
</gene>
<evidence type="ECO:0000256" key="7">
    <source>
        <dbReference type="HAMAP-Rule" id="MF_01416"/>
    </source>
</evidence>
<reference evidence="8" key="2">
    <citation type="submission" date="2021-04" db="EMBL/GenBank/DDBJ databases">
        <authorList>
            <person name="Gilroy R."/>
        </authorList>
    </citation>
    <scope>NUCLEOTIDE SEQUENCE</scope>
    <source>
        <strain evidence="8">ChiSjej1B19-5720</strain>
    </source>
</reference>
<evidence type="ECO:0000256" key="3">
    <source>
        <dbReference type="ARBA" id="ARBA00022781"/>
    </source>
</evidence>
<keyword evidence="2 7" id="KW-0813">Transport</keyword>
<comment type="subcellular location">
    <subcellularLocation>
        <location evidence="7">Cell membrane</location>
        <topology evidence="7">Peripheral membrane protein</topology>
    </subcellularLocation>
    <subcellularLocation>
        <location evidence="1">Membrane</location>
    </subcellularLocation>
</comment>
<keyword evidence="3 7" id="KW-0375">Hydrogen ion transport</keyword>
<dbReference type="SUPFAM" id="SSF47928">
    <property type="entry name" value="N-terminal domain of the delta subunit of the F1F0-ATP synthase"/>
    <property type="match status" value="1"/>
</dbReference>
<evidence type="ECO:0000313" key="9">
    <source>
        <dbReference type="Proteomes" id="UP000823842"/>
    </source>
</evidence>
<dbReference type="InterPro" id="IPR026015">
    <property type="entry name" value="ATP_synth_OSCP/delta_N_sf"/>
</dbReference>
<reference evidence="8" key="1">
    <citation type="journal article" date="2021" name="PeerJ">
        <title>Extensive microbial diversity within the chicken gut microbiome revealed by metagenomics and culture.</title>
        <authorList>
            <person name="Gilroy R."/>
            <person name="Ravi A."/>
            <person name="Getino M."/>
            <person name="Pursley I."/>
            <person name="Horton D.L."/>
            <person name="Alikhan N.F."/>
            <person name="Baker D."/>
            <person name="Gharbi K."/>
            <person name="Hall N."/>
            <person name="Watson M."/>
            <person name="Adriaenssens E.M."/>
            <person name="Foster-Nyarko E."/>
            <person name="Jarju S."/>
            <person name="Secka A."/>
            <person name="Antonio M."/>
            <person name="Oren A."/>
            <person name="Chaudhuri R.R."/>
            <person name="La Ragione R."/>
            <person name="Hildebrand F."/>
            <person name="Pallen M.J."/>
        </authorList>
    </citation>
    <scope>NUCLEOTIDE SEQUENCE</scope>
    <source>
        <strain evidence="8">ChiSjej1B19-5720</strain>
    </source>
</reference>
<dbReference type="HAMAP" id="MF_01416">
    <property type="entry name" value="ATP_synth_delta_bact"/>
    <property type="match status" value="1"/>
</dbReference>
<keyword evidence="7" id="KW-1003">Cell membrane</keyword>
<evidence type="ECO:0000256" key="1">
    <source>
        <dbReference type="ARBA" id="ARBA00004370"/>
    </source>
</evidence>
<dbReference type="Gene3D" id="1.10.520.20">
    <property type="entry name" value="N-terminal domain of the delta subunit of the F1F0-ATP synthase"/>
    <property type="match status" value="1"/>
</dbReference>